<dbReference type="Proteomes" id="UP000887579">
    <property type="component" value="Unplaced"/>
</dbReference>
<accession>A0AC34FVS1</accession>
<dbReference type="WBParaSite" id="ES5_v2.g21412.t1">
    <property type="protein sequence ID" value="ES5_v2.g21412.t1"/>
    <property type="gene ID" value="ES5_v2.g21412"/>
</dbReference>
<evidence type="ECO:0000313" key="1">
    <source>
        <dbReference type="Proteomes" id="UP000887579"/>
    </source>
</evidence>
<evidence type="ECO:0000313" key="2">
    <source>
        <dbReference type="WBParaSite" id="ES5_v2.g21412.t1"/>
    </source>
</evidence>
<proteinExistence type="predicted"/>
<organism evidence="1 2">
    <name type="scientific">Panagrolaimus sp. ES5</name>
    <dbReference type="NCBI Taxonomy" id="591445"/>
    <lineage>
        <taxon>Eukaryota</taxon>
        <taxon>Metazoa</taxon>
        <taxon>Ecdysozoa</taxon>
        <taxon>Nematoda</taxon>
        <taxon>Chromadorea</taxon>
        <taxon>Rhabditida</taxon>
        <taxon>Tylenchina</taxon>
        <taxon>Panagrolaimomorpha</taxon>
        <taxon>Panagrolaimoidea</taxon>
        <taxon>Panagrolaimidae</taxon>
        <taxon>Panagrolaimus</taxon>
    </lineage>
</organism>
<reference evidence="2" key="1">
    <citation type="submission" date="2022-11" db="UniProtKB">
        <authorList>
            <consortium name="WormBaseParasite"/>
        </authorList>
    </citation>
    <scope>IDENTIFICATION</scope>
</reference>
<protein>
    <submittedName>
        <fullName evidence="2">Uncharacterized protein</fullName>
    </submittedName>
</protein>
<name>A0AC34FVS1_9BILA</name>
<sequence>MSLGAALTEYVKTEKLFTWVIANVDLITAKNLKKAKDNQSEWPKFLKSLEMTAVDPNTDVEYTATLKLKFYEFPGSAYNGAPKRCVNKKRRMEQILITF</sequence>